<dbReference type="Gene3D" id="3.40.50.2300">
    <property type="match status" value="1"/>
</dbReference>
<dbReference type="Pfam" id="PF00072">
    <property type="entry name" value="Response_reg"/>
    <property type="match status" value="1"/>
</dbReference>
<evidence type="ECO:0000259" key="9">
    <source>
        <dbReference type="PROSITE" id="PS01124"/>
    </source>
</evidence>
<dbReference type="AlphaFoldDB" id="A0A0R1KD02"/>
<sequence>MILKGLERIIDWSEFGFEISTTCKSTVQALDYLENSAVDLVIADVNMPSMTGLEMIETAQRKRISFEFVILSGYQDFEYVQHGLQMGAVDYLLKPIDANKLKDVLVKIKTKLDADNLFKEQLSKITNITMQQLLLNELTDEEKNDFLSNYGLSCEVINAGITVIACNRLHDFKKILDFCHDQNQPLLYSSDDTLFIAFIGNNGSLIKFMRDLENLQYITSESYMTVGSRVNDWNSLTESFEQSKKLGSLYKFYTRKDNFLSNQTRMDWLNQATVPKFTLTEIRNAINNNDYEGSINILKQIFSEFSKNAINPSYARQMAFLIFLEIHKKMDLSDKEYQDIVVRINKSSSWQKLEDLLISMIDVLLDQQSQNDFVSLNVQKTIEIVNREYQDDINLSLISERLQLNTNYLGQLFKKEIGESFASYLNHYRIRKAKDLLSDSQMSVADIALDVGYVNTGYFFKNFRKISGLSPKEFRQQSHEMSN</sequence>
<proteinExistence type="predicted"/>
<dbReference type="PANTHER" id="PTHR42713">
    <property type="entry name" value="HISTIDINE KINASE-RELATED"/>
    <property type="match status" value="1"/>
</dbReference>
<feature type="domain" description="HTH araC/xylS-type" evidence="9">
    <location>
        <begin position="379"/>
        <end position="477"/>
    </location>
</feature>
<evidence type="ECO:0000256" key="4">
    <source>
        <dbReference type="ARBA" id="ARBA00023012"/>
    </source>
</evidence>
<evidence type="ECO:0000256" key="6">
    <source>
        <dbReference type="ARBA" id="ARBA00023125"/>
    </source>
</evidence>
<feature type="modified residue" description="4-aspartylphosphate" evidence="8">
    <location>
        <position position="44"/>
    </location>
</feature>
<dbReference type="PRINTS" id="PR00032">
    <property type="entry name" value="HTHARAC"/>
</dbReference>
<evidence type="ECO:0000256" key="1">
    <source>
        <dbReference type="ARBA" id="ARBA00004496"/>
    </source>
</evidence>
<dbReference type="EMBL" id="AZDZ01000001">
    <property type="protein sequence ID" value="KRK81176.1"/>
    <property type="molecule type" value="Genomic_DNA"/>
</dbReference>
<evidence type="ECO:0000256" key="3">
    <source>
        <dbReference type="ARBA" id="ARBA00022553"/>
    </source>
</evidence>
<dbReference type="InterPro" id="IPR018060">
    <property type="entry name" value="HTH_AraC"/>
</dbReference>
<dbReference type="InterPro" id="IPR051552">
    <property type="entry name" value="HptR"/>
</dbReference>
<dbReference type="InterPro" id="IPR001789">
    <property type="entry name" value="Sig_transdc_resp-reg_receiver"/>
</dbReference>
<evidence type="ECO:0000256" key="5">
    <source>
        <dbReference type="ARBA" id="ARBA00023015"/>
    </source>
</evidence>
<gene>
    <name evidence="11" type="ORF">FD03_GL000768</name>
</gene>
<comment type="caution">
    <text evidence="11">The sequence shown here is derived from an EMBL/GenBank/DDBJ whole genome shotgun (WGS) entry which is preliminary data.</text>
</comment>
<organism evidence="11 12">
    <name type="scientific">Companilactobacillus nodensis DSM 19682 = JCM 14932 = NBRC 107160</name>
    <dbReference type="NCBI Taxonomy" id="1423775"/>
    <lineage>
        <taxon>Bacteria</taxon>
        <taxon>Bacillati</taxon>
        <taxon>Bacillota</taxon>
        <taxon>Bacilli</taxon>
        <taxon>Lactobacillales</taxon>
        <taxon>Lactobacillaceae</taxon>
        <taxon>Companilactobacillus</taxon>
    </lineage>
</organism>
<dbReference type="GO" id="GO:0043565">
    <property type="term" value="F:sequence-specific DNA binding"/>
    <property type="evidence" value="ECO:0007669"/>
    <property type="project" value="InterPro"/>
</dbReference>
<reference evidence="11 12" key="1">
    <citation type="journal article" date="2015" name="Genome Announc.">
        <title>Expanding the biotechnology potential of lactobacilli through comparative genomics of 213 strains and associated genera.</title>
        <authorList>
            <person name="Sun Z."/>
            <person name="Harris H.M."/>
            <person name="McCann A."/>
            <person name="Guo C."/>
            <person name="Argimon S."/>
            <person name="Zhang W."/>
            <person name="Yang X."/>
            <person name="Jeffery I.B."/>
            <person name="Cooney J.C."/>
            <person name="Kagawa T.F."/>
            <person name="Liu W."/>
            <person name="Song Y."/>
            <person name="Salvetti E."/>
            <person name="Wrobel A."/>
            <person name="Rasinkangas P."/>
            <person name="Parkhill J."/>
            <person name="Rea M.C."/>
            <person name="O'Sullivan O."/>
            <person name="Ritari J."/>
            <person name="Douillard F.P."/>
            <person name="Paul Ross R."/>
            <person name="Yang R."/>
            <person name="Briner A.E."/>
            <person name="Felis G.E."/>
            <person name="de Vos W.M."/>
            <person name="Barrangou R."/>
            <person name="Klaenhammer T.R."/>
            <person name="Caufield P.W."/>
            <person name="Cui Y."/>
            <person name="Zhang H."/>
            <person name="O'Toole P.W."/>
        </authorList>
    </citation>
    <scope>NUCLEOTIDE SEQUENCE [LARGE SCALE GENOMIC DNA]</scope>
    <source>
        <strain evidence="11 12">DSM 19682</strain>
    </source>
</reference>
<dbReference type="PROSITE" id="PS01124">
    <property type="entry name" value="HTH_ARAC_FAMILY_2"/>
    <property type="match status" value="1"/>
</dbReference>
<dbReference type="GO" id="GO:0000160">
    <property type="term" value="P:phosphorelay signal transduction system"/>
    <property type="evidence" value="ECO:0007669"/>
    <property type="project" value="UniProtKB-KW"/>
</dbReference>
<evidence type="ECO:0000313" key="12">
    <source>
        <dbReference type="Proteomes" id="UP000051248"/>
    </source>
</evidence>
<evidence type="ECO:0000256" key="7">
    <source>
        <dbReference type="ARBA" id="ARBA00023163"/>
    </source>
</evidence>
<dbReference type="eggNOG" id="COG4753">
    <property type="taxonomic scope" value="Bacteria"/>
</dbReference>
<accession>A0A0R1KD02</accession>
<keyword evidence="12" id="KW-1185">Reference proteome</keyword>
<keyword evidence="2" id="KW-0963">Cytoplasm</keyword>
<dbReference type="Proteomes" id="UP000051248">
    <property type="component" value="Unassembled WGS sequence"/>
</dbReference>
<dbReference type="Pfam" id="PF12833">
    <property type="entry name" value="HTH_18"/>
    <property type="match status" value="1"/>
</dbReference>
<dbReference type="GO" id="GO:0005737">
    <property type="term" value="C:cytoplasm"/>
    <property type="evidence" value="ECO:0007669"/>
    <property type="project" value="UniProtKB-SubCell"/>
</dbReference>
<keyword evidence="4" id="KW-0902">Two-component regulatory system</keyword>
<dbReference type="eggNOG" id="COG2207">
    <property type="taxonomic scope" value="Bacteria"/>
</dbReference>
<evidence type="ECO:0000256" key="8">
    <source>
        <dbReference type="PROSITE-ProRule" id="PRU00169"/>
    </source>
</evidence>
<dbReference type="SUPFAM" id="SSF46689">
    <property type="entry name" value="Homeodomain-like"/>
    <property type="match status" value="1"/>
</dbReference>
<dbReference type="STRING" id="1423775.FD03_GL000768"/>
<evidence type="ECO:0000256" key="2">
    <source>
        <dbReference type="ARBA" id="ARBA00022490"/>
    </source>
</evidence>
<dbReference type="GO" id="GO:0003700">
    <property type="term" value="F:DNA-binding transcription factor activity"/>
    <property type="evidence" value="ECO:0007669"/>
    <property type="project" value="InterPro"/>
</dbReference>
<dbReference type="PANTHER" id="PTHR42713:SF3">
    <property type="entry name" value="TRANSCRIPTIONAL REGULATORY PROTEIN HPTR"/>
    <property type="match status" value="1"/>
</dbReference>
<dbReference type="PROSITE" id="PS50110">
    <property type="entry name" value="RESPONSE_REGULATORY"/>
    <property type="match status" value="1"/>
</dbReference>
<feature type="domain" description="Response regulatory" evidence="10">
    <location>
        <begin position="1"/>
        <end position="109"/>
    </location>
</feature>
<protein>
    <recommendedName>
        <fullName evidence="13">Response regulator</fullName>
    </recommendedName>
</protein>
<dbReference type="PATRIC" id="fig|1423775.4.peg.785"/>
<dbReference type="PROSITE" id="PS00041">
    <property type="entry name" value="HTH_ARAC_FAMILY_1"/>
    <property type="match status" value="1"/>
</dbReference>
<keyword evidence="7" id="KW-0804">Transcription</keyword>
<dbReference type="CDD" id="cd17536">
    <property type="entry name" value="REC_YesN-like"/>
    <property type="match status" value="1"/>
</dbReference>
<comment type="subcellular location">
    <subcellularLocation>
        <location evidence="1">Cytoplasm</location>
    </subcellularLocation>
</comment>
<evidence type="ECO:0008006" key="13">
    <source>
        <dbReference type="Google" id="ProtNLM"/>
    </source>
</evidence>
<dbReference type="Gene3D" id="1.10.10.60">
    <property type="entry name" value="Homeodomain-like"/>
    <property type="match status" value="2"/>
</dbReference>
<dbReference type="SUPFAM" id="SSF52172">
    <property type="entry name" value="CheY-like"/>
    <property type="match status" value="1"/>
</dbReference>
<name>A0A0R1KD02_9LACO</name>
<dbReference type="InterPro" id="IPR018062">
    <property type="entry name" value="HTH_AraC-typ_CS"/>
</dbReference>
<dbReference type="SMART" id="SM00448">
    <property type="entry name" value="REC"/>
    <property type="match status" value="1"/>
</dbReference>
<keyword evidence="5" id="KW-0805">Transcription regulation</keyword>
<evidence type="ECO:0000313" key="11">
    <source>
        <dbReference type="EMBL" id="KRK81176.1"/>
    </source>
</evidence>
<dbReference type="InterPro" id="IPR020449">
    <property type="entry name" value="Tscrpt_reg_AraC-type_HTH"/>
</dbReference>
<dbReference type="InterPro" id="IPR011006">
    <property type="entry name" value="CheY-like_superfamily"/>
</dbReference>
<keyword evidence="3 8" id="KW-0597">Phosphoprotein</keyword>
<keyword evidence="6" id="KW-0238">DNA-binding</keyword>
<dbReference type="SMART" id="SM00342">
    <property type="entry name" value="HTH_ARAC"/>
    <property type="match status" value="1"/>
</dbReference>
<evidence type="ECO:0000259" key="10">
    <source>
        <dbReference type="PROSITE" id="PS50110"/>
    </source>
</evidence>
<dbReference type="InterPro" id="IPR009057">
    <property type="entry name" value="Homeodomain-like_sf"/>
</dbReference>